<evidence type="ECO:0000313" key="9">
    <source>
        <dbReference type="Proteomes" id="UP000321569"/>
    </source>
</evidence>
<dbReference type="GO" id="GO:0004519">
    <property type="term" value="F:endonuclease activity"/>
    <property type="evidence" value="ECO:0007669"/>
    <property type="project" value="UniProtKB-KW"/>
</dbReference>
<dbReference type="GO" id="GO:0003729">
    <property type="term" value="F:mRNA binding"/>
    <property type="evidence" value="ECO:0007669"/>
    <property type="project" value="InterPro"/>
</dbReference>
<name>A0A512PNP0_9LACO</name>
<protein>
    <recommendedName>
        <fullName evidence="10">Toxin HicA</fullName>
    </recommendedName>
</protein>
<dbReference type="SUPFAM" id="SSF54786">
    <property type="entry name" value="YcfA/nrd intein domain"/>
    <property type="match status" value="1"/>
</dbReference>
<keyword evidence="6" id="KW-0694">RNA-binding</keyword>
<evidence type="ECO:0000256" key="6">
    <source>
        <dbReference type="ARBA" id="ARBA00022884"/>
    </source>
</evidence>
<keyword evidence="7" id="KW-0346">Stress response</keyword>
<dbReference type="Gene3D" id="3.30.920.30">
    <property type="entry name" value="Hypothetical protein"/>
    <property type="match status" value="1"/>
</dbReference>
<dbReference type="OrthoDB" id="286048at2"/>
<evidence type="ECO:0000256" key="7">
    <source>
        <dbReference type="ARBA" id="ARBA00023016"/>
    </source>
</evidence>
<evidence type="ECO:0000256" key="1">
    <source>
        <dbReference type="ARBA" id="ARBA00006620"/>
    </source>
</evidence>
<evidence type="ECO:0000256" key="4">
    <source>
        <dbReference type="ARBA" id="ARBA00022759"/>
    </source>
</evidence>
<keyword evidence="3" id="KW-0540">Nuclease</keyword>
<sequence>MSQVKVSEVLKLLKDNGFHELTSRQSGDHHRFVDNSGHRVTVPFASKKAVIAPGTYNSILKQTGLK</sequence>
<evidence type="ECO:0008006" key="10">
    <source>
        <dbReference type="Google" id="ProtNLM"/>
    </source>
</evidence>
<dbReference type="EMBL" id="BKAM01000035">
    <property type="protein sequence ID" value="GEP72825.1"/>
    <property type="molecule type" value="Genomic_DNA"/>
</dbReference>
<keyword evidence="4" id="KW-0255">Endonuclease</keyword>
<dbReference type="Pfam" id="PF07927">
    <property type="entry name" value="HicA_toxin"/>
    <property type="match status" value="1"/>
</dbReference>
<evidence type="ECO:0000256" key="2">
    <source>
        <dbReference type="ARBA" id="ARBA00022649"/>
    </source>
</evidence>
<proteinExistence type="inferred from homology"/>
<reference evidence="8 9" key="1">
    <citation type="submission" date="2019-07" db="EMBL/GenBank/DDBJ databases">
        <title>Whole genome shotgun sequence of Lactobacillus rapi NBRC 109618.</title>
        <authorList>
            <person name="Hosoyama A."/>
            <person name="Uohara A."/>
            <person name="Ohji S."/>
            <person name="Ichikawa N."/>
        </authorList>
    </citation>
    <scope>NUCLEOTIDE SEQUENCE [LARGE SCALE GENOMIC DNA]</scope>
    <source>
        <strain evidence="8 9">NBRC 109618</strain>
    </source>
</reference>
<evidence type="ECO:0000256" key="5">
    <source>
        <dbReference type="ARBA" id="ARBA00022801"/>
    </source>
</evidence>
<comment type="caution">
    <text evidence="8">The sequence shown here is derived from an EMBL/GenBank/DDBJ whole genome shotgun (WGS) entry which is preliminary data.</text>
</comment>
<keyword evidence="5" id="KW-0378">Hydrolase</keyword>
<gene>
    <name evidence="8" type="ORF">LRA02_16930</name>
</gene>
<accession>A0A512PNP0</accession>
<dbReference type="RefSeq" id="WP_054749023.1">
    <property type="nucleotide sequence ID" value="NZ_BKAM01000035.1"/>
</dbReference>
<evidence type="ECO:0000313" key="8">
    <source>
        <dbReference type="EMBL" id="GEP72825.1"/>
    </source>
</evidence>
<dbReference type="InterPro" id="IPR012933">
    <property type="entry name" value="HicA_mRNA_interferase"/>
</dbReference>
<dbReference type="AlphaFoldDB" id="A0A512PNP0"/>
<dbReference type="GO" id="GO:0016787">
    <property type="term" value="F:hydrolase activity"/>
    <property type="evidence" value="ECO:0007669"/>
    <property type="project" value="UniProtKB-KW"/>
</dbReference>
<evidence type="ECO:0000256" key="3">
    <source>
        <dbReference type="ARBA" id="ARBA00022722"/>
    </source>
</evidence>
<organism evidence="8 9">
    <name type="scientific">Lentilactobacillus rapi</name>
    <dbReference type="NCBI Taxonomy" id="481723"/>
    <lineage>
        <taxon>Bacteria</taxon>
        <taxon>Bacillati</taxon>
        <taxon>Bacillota</taxon>
        <taxon>Bacilli</taxon>
        <taxon>Lactobacillales</taxon>
        <taxon>Lactobacillaceae</taxon>
        <taxon>Lentilactobacillus</taxon>
    </lineage>
</organism>
<dbReference type="Proteomes" id="UP000321569">
    <property type="component" value="Unassembled WGS sequence"/>
</dbReference>
<comment type="similarity">
    <text evidence="1">Belongs to the HicA mRNA interferase family.</text>
</comment>
<keyword evidence="2" id="KW-1277">Toxin-antitoxin system</keyword>
<dbReference type="InterPro" id="IPR038570">
    <property type="entry name" value="HicA_sf"/>
</dbReference>